<protein>
    <submittedName>
        <fullName evidence="4">Kelch-like protein 10</fullName>
    </submittedName>
</protein>
<dbReference type="PROSITE" id="PS50097">
    <property type="entry name" value="BTB"/>
    <property type="match status" value="1"/>
</dbReference>
<dbReference type="Proteomes" id="UP001212841">
    <property type="component" value="Unassembled WGS sequence"/>
</dbReference>
<dbReference type="SUPFAM" id="SSF54695">
    <property type="entry name" value="POZ domain"/>
    <property type="match status" value="1"/>
</dbReference>
<dbReference type="Pfam" id="PF00651">
    <property type="entry name" value="BTB"/>
    <property type="match status" value="1"/>
</dbReference>
<evidence type="ECO:0000313" key="4">
    <source>
        <dbReference type="EMBL" id="KAJ3039212.1"/>
    </source>
</evidence>
<accession>A0AAD5S347</accession>
<organism evidence="4 5">
    <name type="scientific">Rhizophlyctis rosea</name>
    <dbReference type="NCBI Taxonomy" id="64517"/>
    <lineage>
        <taxon>Eukaryota</taxon>
        <taxon>Fungi</taxon>
        <taxon>Fungi incertae sedis</taxon>
        <taxon>Chytridiomycota</taxon>
        <taxon>Chytridiomycota incertae sedis</taxon>
        <taxon>Chytridiomycetes</taxon>
        <taxon>Rhizophlyctidales</taxon>
        <taxon>Rhizophlyctidaceae</taxon>
        <taxon>Rhizophlyctis</taxon>
    </lineage>
</organism>
<dbReference type="SMART" id="SM00225">
    <property type="entry name" value="BTB"/>
    <property type="match status" value="1"/>
</dbReference>
<evidence type="ECO:0000256" key="1">
    <source>
        <dbReference type="ARBA" id="ARBA00022441"/>
    </source>
</evidence>
<keyword evidence="1" id="KW-0880">Kelch repeat</keyword>
<dbReference type="PANTHER" id="PTHR24412">
    <property type="entry name" value="KELCH PROTEIN"/>
    <property type="match status" value="1"/>
</dbReference>
<dbReference type="EMBL" id="JADGJD010001657">
    <property type="protein sequence ID" value="KAJ3039212.1"/>
    <property type="molecule type" value="Genomic_DNA"/>
</dbReference>
<reference evidence="4" key="1">
    <citation type="submission" date="2020-05" db="EMBL/GenBank/DDBJ databases">
        <title>Phylogenomic resolution of chytrid fungi.</title>
        <authorList>
            <person name="Stajich J.E."/>
            <person name="Amses K."/>
            <person name="Simmons R."/>
            <person name="Seto K."/>
            <person name="Myers J."/>
            <person name="Bonds A."/>
            <person name="Quandt C.A."/>
            <person name="Barry K."/>
            <person name="Liu P."/>
            <person name="Grigoriev I."/>
            <person name="Longcore J.E."/>
            <person name="James T.Y."/>
        </authorList>
    </citation>
    <scope>NUCLEOTIDE SEQUENCE</scope>
    <source>
        <strain evidence="4">JEL0318</strain>
    </source>
</reference>
<dbReference type="PANTHER" id="PTHR24412:SF489">
    <property type="entry name" value="RING FINGER DOMAIN AND KELCH REPEAT-CONTAINING PROTEIN DDB_G0271372"/>
    <property type="match status" value="1"/>
</dbReference>
<comment type="caution">
    <text evidence="4">The sequence shown here is derived from an EMBL/GenBank/DDBJ whole genome shotgun (WGS) entry which is preliminary data.</text>
</comment>
<evidence type="ECO:0000256" key="2">
    <source>
        <dbReference type="ARBA" id="ARBA00022737"/>
    </source>
</evidence>
<feature type="domain" description="BTB" evidence="3">
    <location>
        <begin position="105"/>
        <end position="179"/>
    </location>
</feature>
<keyword evidence="5" id="KW-1185">Reference proteome</keyword>
<dbReference type="InterPro" id="IPR011333">
    <property type="entry name" value="SKP1/BTB/POZ_sf"/>
</dbReference>
<keyword evidence="2" id="KW-0677">Repeat</keyword>
<dbReference type="CDD" id="cd18186">
    <property type="entry name" value="BTB_POZ_ZBTB_KLHL-like"/>
    <property type="match status" value="1"/>
</dbReference>
<sequence length="279" mass="31251">MWVAPVASAIPSPGQSERIFRQGAWCIRNGDITLFNKPGRQAVRDVGLEDTWGFDYAFEIQNLDDPFLSSPFLTCSVSLAIQASRYGSRAPFALNDQYLISNKYSDVTLEIKGQMSSLTIPAHKTILAASSVFFRSKFDFDETSGVTGHTSHCIIEGFSVPCIRAMLEFMYTRQIARYMPANLDWKLQLIPACEYFQVTGMHEYIAPYIFQHMGPENVVKILGMGYGYRMWSDVLAKGAASCLRSHWPELLSKEGFGDSLNVEGFGDWSVLAKYALQGE</sequence>
<dbReference type="InterPro" id="IPR000210">
    <property type="entry name" value="BTB/POZ_dom"/>
</dbReference>
<dbReference type="AlphaFoldDB" id="A0AAD5S347"/>
<proteinExistence type="predicted"/>
<evidence type="ECO:0000313" key="5">
    <source>
        <dbReference type="Proteomes" id="UP001212841"/>
    </source>
</evidence>
<name>A0AAD5S347_9FUNG</name>
<dbReference type="Gene3D" id="3.30.710.10">
    <property type="entry name" value="Potassium Channel Kv1.1, Chain A"/>
    <property type="match status" value="1"/>
</dbReference>
<gene>
    <name evidence="4" type="primary">KLHL10</name>
    <name evidence="4" type="ORF">HK097_002899</name>
</gene>
<evidence type="ECO:0000259" key="3">
    <source>
        <dbReference type="PROSITE" id="PS50097"/>
    </source>
</evidence>